<keyword evidence="1" id="KW-0812">Transmembrane</keyword>
<organism evidence="2 3">
    <name type="scientific">Dactylonectria macrodidyma</name>
    <dbReference type="NCBI Taxonomy" id="307937"/>
    <lineage>
        <taxon>Eukaryota</taxon>
        <taxon>Fungi</taxon>
        <taxon>Dikarya</taxon>
        <taxon>Ascomycota</taxon>
        <taxon>Pezizomycotina</taxon>
        <taxon>Sordariomycetes</taxon>
        <taxon>Hypocreomycetidae</taxon>
        <taxon>Hypocreales</taxon>
        <taxon>Nectriaceae</taxon>
        <taxon>Dactylonectria</taxon>
    </lineage>
</organism>
<proteinExistence type="predicted"/>
<keyword evidence="1" id="KW-1133">Transmembrane helix</keyword>
<keyword evidence="1" id="KW-0472">Membrane</keyword>
<reference evidence="2" key="1">
    <citation type="journal article" date="2021" name="Nat. Commun.">
        <title>Genetic determinants of endophytism in the Arabidopsis root mycobiome.</title>
        <authorList>
            <person name="Mesny F."/>
            <person name="Miyauchi S."/>
            <person name="Thiergart T."/>
            <person name="Pickel B."/>
            <person name="Atanasova L."/>
            <person name="Karlsson M."/>
            <person name="Huettel B."/>
            <person name="Barry K.W."/>
            <person name="Haridas S."/>
            <person name="Chen C."/>
            <person name="Bauer D."/>
            <person name="Andreopoulos W."/>
            <person name="Pangilinan J."/>
            <person name="LaButti K."/>
            <person name="Riley R."/>
            <person name="Lipzen A."/>
            <person name="Clum A."/>
            <person name="Drula E."/>
            <person name="Henrissat B."/>
            <person name="Kohler A."/>
            <person name="Grigoriev I.V."/>
            <person name="Martin F.M."/>
            <person name="Hacquard S."/>
        </authorList>
    </citation>
    <scope>NUCLEOTIDE SEQUENCE</scope>
    <source>
        <strain evidence="2">MPI-CAGE-AT-0147</strain>
    </source>
</reference>
<dbReference type="AlphaFoldDB" id="A0A9P9ELW4"/>
<feature type="transmembrane region" description="Helical" evidence="1">
    <location>
        <begin position="121"/>
        <end position="145"/>
    </location>
</feature>
<gene>
    <name evidence="2" type="ORF">EDB81DRAFT_56207</name>
</gene>
<evidence type="ECO:0000313" key="2">
    <source>
        <dbReference type="EMBL" id="KAH7140550.1"/>
    </source>
</evidence>
<dbReference type="EMBL" id="JAGMUV010000011">
    <property type="protein sequence ID" value="KAH7140550.1"/>
    <property type="molecule type" value="Genomic_DNA"/>
</dbReference>
<evidence type="ECO:0000256" key="1">
    <source>
        <dbReference type="SAM" id="Phobius"/>
    </source>
</evidence>
<feature type="transmembrane region" description="Helical" evidence="1">
    <location>
        <begin position="55"/>
        <end position="82"/>
    </location>
</feature>
<comment type="caution">
    <text evidence="2">The sequence shown here is derived from an EMBL/GenBank/DDBJ whole genome shotgun (WGS) entry which is preliminary data.</text>
</comment>
<dbReference type="Proteomes" id="UP000738349">
    <property type="component" value="Unassembled WGS sequence"/>
</dbReference>
<sequence length="150" mass="16410">MVPSRGSLSFPHTPSRPSLVARSLVRYNPAIVGQSLSYPIARSLTIIASAPSASCFVSCFTSLISFLVLGSWFLVLGSWLFLLQRFHRHGPHGCLSTGSCITVTTSSLSRTSFTFPTRAALLFHFFPSFFFLGGVFITVSIKTLLRRTST</sequence>
<evidence type="ECO:0000313" key="3">
    <source>
        <dbReference type="Proteomes" id="UP000738349"/>
    </source>
</evidence>
<name>A0A9P9ELW4_9HYPO</name>
<protein>
    <submittedName>
        <fullName evidence="2">Uncharacterized protein</fullName>
    </submittedName>
</protein>
<accession>A0A9P9ELW4</accession>
<keyword evidence="3" id="KW-1185">Reference proteome</keyword>